<dbReference type="AlphaFoldDB" id="A0AAN2TT86"/>
<proteinExistence type="inferred from homology"/>
<organism evidence="11 12">
    <name type="scientific">Peribacillus simplex</name>
    <dbReference type="NCBI Taxonomy" id="1478"/>
    <lineage>
        <taxon>Bacteria</taxon>
        <taxon>Bacillati</taxon>
        <taxon>Bacillota</taxon>
        <taxon>Bacilli</taxon>
        <taxon>Bacillales</taxon>
        <taxon>Bacillaceae</taxon>
        <taxon>Peribacillus</taxon>
    </lineage>
</organism>
<dbReference type="PANTHER" id="PTHR45790">
    <property type="entry name" value="SIROHEME SYNTHASE-RELATED"/>
    <property type="match status" value="1"/>
</dbReference>
<keyword evidence="12" id="KW-1185">Reference proteome</keyword>
<dbReference type="PANTHER" id="PTHR45790:SF3">
    <property type="entry name" value="S-ADENOSYL-L-METHIONINE-DEPENDENT UROPORPHYRINOGEN III METHYLTRANSFERASE, CHLOROPLASTIC"/>
    <property type="match status" value="1"/>
</dbReference>
<evidence type="ECO:0000256" key="9">
    <source>
        <dbReference type="RuleBase" id="RU003960"/>
    </source>
</evidence>
<dbReference type="NCBIfam" id="TIGR01469">
    <property type="entry name" value="cobA_cysG_Cterm"/>
    <property type="match status" value="1"/>
</dbReference>
<dbReference type="Pfam" id="PF00590">
    <property type="entry name" value="TP_methylase"/>
    <property type="match status" value="1"/>
</dbReference>
<name>A0AAN2TT86_9BACI</name>
<dbReference type="GO" id="GO:0032259">
    <property type="term" value="P:methylation"/>
    <property type="evidence" value="ECO:0007669"/>
    <property type="project" value="UniProtKB-KW"/>
</dbReference>
<evidence type="ECO:0000313" key="11">
    <source>
        <dbReference type="EMBL" id="CEG32768.1"/>
    </source>
</evidence>
<evidence type="ECO:0000256" key="5">
    <source>
        <dbReference type="ARBA" id="ARBA00022679"/>
    </source>
</evidence>
<evidence type="ECO:0000256" key="2">
    <source>
        <dbReference type="ARBA" id="ARBA00012162"/>
    </source>
</evidence>
<keyword evidence="6" id="KW-0949">S-adenosyl-L-methionine</keyword>
<evidence type="ECO:0000256" key="4">
    <source>
        <dbReference type="ARBA" id="ARBA00022603"/>
    </source>
</evidence>
<keyword evidence="4 9" id="KW-0489">Methyltransferase</keyword>
<accession>A0AAN2TT86</accession>
<keyword evidence="5 9" id="KW-0808">Transferase</keyword>
<evidence type="ECO:0000256" key="8">
    <source>
        <dbReference type="ARBA" id="ARBA00079776"/>
    </source>
</evidence>
<dbReference type="InterPro" id="IPR003043">
    <property type="entry name" value="Uropor_MeTrfase_CS"/>
</dbReference>
<dbReference type="PROSITE" id="PS00840">
    <property type="entry name" value="SUMT_2"/>
    <property type="match status" value="1"/>
</dbReference>
<dbReference type="Gene3D" id="3.40.1010.10">
    <property type="entry name" value="Cobalt-precorrin-4 Transmethylase, Domain 1"/>
    <property type="match status" value="1"/>
</dbReference>
<dbReference type="InterPro" id="IPR014776">
    <property type="entry name" value="4pyrrole_Mease_sub2"/>
</dbReference>
<dbReference type="SUPFAM" id="SSF53790">
    <property type="entry name" value="Tetrapyrrole methylase"/>
    <property type="match status" value="1"/>
</dbReference>
<dbReference type="InterPro" id="IPR000878">
    <property type="entry name" value="4pyrrol_Mease"/>
</dbReference>
<dbReference type="FunFam" id="3.30.950.10:FF:000001">
    <property type="entry name" value="Siroheme synthase"/>
    <property type="match status" value="1"/>
</dbReference>
<dbReference type="FunFam" id="3.40.1010.10:FF:000001">
    <property type="entry name" value="Siroheme synthase"/>
    <property type="match status" value="1"/>
</dbReference>
<dbReference type="CDD" id="cd11642">
    <property type="entry name" value="SUMT"/>
    <property type="match status" value="1"/>
</dbReference>
<gene>
    <name evidence="11" type="ORF">BN1180_02934</name>
</gene>
<dbReference type="InterPro" id="IPR050161">
    <property type="entry name" value="Siro_Cobalamin_biosynth"/>
</dbReference>
<comment type="caution">
    <text evidence="11">The sequence shown here is derived from an EMBL/GenBank/DDBJ whole genome shotgun (WGS) entry which is preliminary data.</text>
</comment>
<dbReference type="NCBIfam" id="NF004790">
    <property type="entry name" value="PRK06136.1"/>
    <property type="match status" value="1"/>
</dbReference>
<evidence type="ECO:0000259" key="10">
    <source>
        <dbReference type="Pfam" id="PF00590"/>
    </source>
</evidence>
<evidence type="ECO:0000256" key="6">
    <source>
        <dbReference type="ARBA" id="ARBA00022691"/>
    </source>
</evidence>
<protein>
    <recommendedName>
        <fullName evidence="3">Uroporphyrinogen-III C-methyltransferase</fullName>
        <ecNumber evidence="2">2.1.1.107</ecNumber>
    </recommendedName>
    <alternativeName>
        <fullName evidence="8">Uroporphyrinogen III methylase</fullName>
    </alternativeName>
</protein>
<comment type="similarity">
    <text evidence="1 9">Belongs to the precorrin methyltransferase family.</text>
</comment>
<dbReference type="InterPro" id="IPR006366">
    <property type="entry name" value="CobA/CysG_C"/>
</dbReference>
<dbReference type="InterPro" id="IPR014777">
    <property type="entry name" value="4pyrrole_Mease_sub1"/>
</dbReference>
<evidence type="ECO:0000256" key="3">
    <source>
        <dbReference type="ARBA" id="ARBA00018323"/>
    </source>
</evidence>
<reference evidence="11 12" key="1">
    <citation type="journal article" date="2014" name="Genome Announc.">
        <title>Genome Sequence of Bacillus simplex Strain P558, Isolated from a Human Fecal Sample.</title>
        <authorList>
            <person name="Croce O."/>
            <person name="Hugon P."/>
            <person name="Lagier J.C."/>
            <person name="Bibi F."/>
            <person name="Robert C."/>
            <person name="Azhar E.I."/>
            <person name="Raoult D."/>
            <person name="Fournier P.E."/>
        </authorList>
    </citation>
    <scope>NUCLEOTIDE SEQUENCE [LARGE SCALE GENOMIC DNA]</scope>
    <source>
        <strain evidence="11 12">P558</strain>
    </source>
</reference>
<evidence type="ECO:0000313" key="12">
    <source>
        <dbReference type="Proteomes" id="UP000182110"/>
    </source>
</evidence>
<dbReference type="GO" id="GO:0019354">
    <property type="term" value="P:siroheme biosynthetic process"/>
    <property type="evidence" value="ECO:0007669"/>
    <property type="project" value="InterPro"/>
</dbReference>
<dbReference type="Proteomes" id="UP000182110">
    <property type="component" value="Unassembled WGS sequence"/>
</dbReference>
<dbReference type="InterPro" id="IPR035996">
    <property type="entry name" value="4pyrrol_Methylase_sf"/>
</dbReference>
<sequence>MEQVSFYRNSKQFSKGRQDAKMGKVYLVGAGPGDPDLITLKGLKCIQEADVILYDRLVNKELLNHAKDGVELINCGKLPDYHLLQQDTINRFLVKYAKKGKIVTRLKGGDPFVFGRGGEEAEALVKSGVSFEIVPGITAGIAATAYAGIPVTHRDHASSFAIVTGHRKKDEEDNIKWESLAKGIDTLAIYMGVKNLPYIQGKLLEHGKSPETPVALIHWGTLTTQKTAVSTLAKVVETANNEQISNPCMIVVGDVVNLREKIKWFEGKQTENLLTNEAF</sequence>
<dbReference type="Gene3D" id="3.30.950.10">
    <property type="entry name" value="Methyltransferase, Cobalt-precorrin-4 Transmethylase, Domain 2"/>
    <property type="match status" value="1"/>
</dbReference>
<keyword evidence="7" id="KW-0627">Porphyrin biosynthesis</keyword>
<dbReference type="GO" id="GO:0004851">
    <property type="term" value="F:uroporphyrin-III C-methyltransferase activity"/>
    <property type="evidence" value="ECO:0007669"/>
    <property type="project" value="UniProtKB-EC"/>
</dbReference>
<dbReference type="PROSITE" id="PS00839">
    <property type="entry name" value="SUMT_1"/>
    <property type="match status" value="1"/>
</dbReference>
<dbReference type="EC" id="2.1.1.107" evidence="2"/>
<evidence type="ECO:0000256" key="1">
    <source>
        <dbReference type="ARBA" id="ARBA00005879"/>
    </source>
</evidence>
<feature type="domain" description="Tetrapyrrole methylase" evidence="10">
    <location>
        <begin position="24"/>
        <end position="234"/>
    </location>
</feature>
<evidence type="ECO:0000256" key="7">
    <source>
        <dbReference type="ARBA" id="ARBA00023244"/>
    </source>
</evidence>
<dbReference type="EMBL" id="CCXW01000001">
    <property type="protein sequence ID" value="CEG32768.1"/>
    <property type="molecule type" value="Genomic_DNA"/>
</dbReference>